<comment type="similarity">
    <text evidence="2">Belongs to the glycosyl hydrolase 43 family.</text>
</comment>
<dbReference type="Gene3D" id="3.30.1120.10">
    <property type="match status" value="1"/>
</dbReference>
<keyword evidence="13" id="KW-1185">Reference proteome</keyword>
<evidence type="ECO:0000259" key="10">
    <source>
        <dbReference type="Pfam" id="PF00884"/>
    </source>
</evidence>
<dbReference type="GO" id="GO:0004065">
    <property type="term" value="F:arylsulfatase activity"/>
    <property type="evidence" value="ECO:0007669"/>
    <property type="project" value="UniProtKB-EC"/>
</dbReference>
<feature type="active site" description="Proton donor" evidence="6">
    <location>
        <position position="693"/>
    </location>
</feature>
<feature type="chain" id="PRO_5024912912" evidence="9">
    <location>
        <begin position="45"/>
        <end position="1028"/>
    </location>
</feature>
<proteinExistence type="inferred from homology"/>
<evidence type="ECO:0000313" key="12">
    <source>
        <dbReference type="EMBL" id="BBO33856.1"/>
    </source>
</evidence>
<dbReference type="Pfam" id="PF06439">
    <property type="entry name" value="3keto-disac_hyd"/>
    <property type="match status" value="1"/>
</dbReference>
<feature type="active site" description="Proton acceptor" evidence="6">
    <location>
        <position position="512"/>
    </location>
</feature>
<accession>A0A5K7XHU4</accession>
<evidence type="ECO:0000256" key="6">
    <source>
        <dbReference type="PIRSR" id="PIRSR606710-1"/>
    </source>
</evidence>
<dbReference type="GO" id="GO:0005975">
    <property type="term" value="P:carbohydrate metabolic process"/>
    <property type="evidence" value="ECO:0007669"/>
    <property type="project" value="InterPro"/>
</dbReference>
<dbReference type="InterPro" id="IPR006710">
    <property type="entry name" value="Glyco_hydro_43"/>
</dbReference>
<name>A0A5K7XHU4_9BACT</name>
<dbReference type="CDD" id="cd18820">
    <property type="entry name" value="GH43_LbAraf43-like"/>
    <property type="match status" value="1"/>
</dbReference>
<evidence type="ECO:0000256" key="5">
    <source>
        <dbReference type="ARBA" id="ARBA00023295"/>
    </source>
</evidence>
<dbReference type="InterPro" id="IPR024607">
    <property type="entry name" value="Sulfatase_CS"/>
</dbReference>
<dbReference type="InterPro" id="IPR017850">
    <property type="entry name" value="Alkaline_phosphatase_core_sf"/>
</dbReference>
<feature type="signal peptide" evidence="9">
    <location>
        <begin position="1"/>
        <end position="44"/>
    </location>
</feature>
<dbReference type="GO" id="GO:0004553">
    <property type="term" value="F:hydrolase activity, hydrolyzing O-glycosyl compounds"/>
    <property type="evidence" value="ECO:0007669"/>
    <property type="project" value="InterPro"/>
</dbReference>
<feature type="compositionally biased region" description="Polar residues" evidence="8">
    <location>
        <begin position="1018"/>
        <end position="1028"/>
    </location>
</feature>
<dbReference type="InterPro" id="IPR010496">
    <property type="entry name" value="AL/BT2_dom"/>
</dbReference>
<evidence type="ECO:0000313" key="13">
    <source>
        <dbReference type="Proteomes" id="UP000326837"/>
    </source>
</evidence>
<evidence type="ECO:0000256" key="2">
    <source>
        <dbReference type="ARBA" id="ARBA00009865"/>
    </source>
</evidence>
<evidence type="ECO:0000256" key="8">
    <source>
        <dbReference type="SAM" id="MobiDB-lite"/>
    </source>
</evidence>
<keyword evidence="3 9" id="KW-0732">Signal</keyword>
<evidence type="ECO:0000259" key="11">
    <source>
        <dbReference type="Pfam" id="PF06439"/>
    </source>
</evidence>
<dbReference type="Gene3D" id="3.40.720.10">
    <property type="entry name" value="Alkaline Phosphatase, subunit A"/>
    <property type="match status" value="1"/>
</dbReference>
<feature type="region of interest" description="Disordered" evidence="8">
    <location>
        <begin position="1007"/>
        <end position="1028"/>
    </location>
</feature>
<dbReference type="KEGG" id="lpav:PLANPX_3468"/>
<dbReference type="Gene3D" id="2.60.120.560">
    <property type="entry name" value="Exo-inulinase, domain 1"/>
    <property type="match status" value="1"/>
</dbReference>
<dbReference type="Pfam" id="PF04616">
    <property type="entry name" value="Glyco_hydro_43"/>
    <property type="match status" value="1"/>
</dbReference>
<keyword evidence="4 12" id="KW-0378">Hydrolase</keyword>
<dbReference type="SUPFAM" id="SSF75005">
    <property type="entry name" value="Arabinanase/levansucrase/invertase"/>
    <property type="match status" value="1"/>
</dbReference>
<dbReference type="Proteomes" id="UP000326837">
    <property type="component" value="Chromosome"/>
</dbReference>
<gene>
    <name evidence="12" type="ORF">PLANPX_3468</name>
</gene>
<keyword evidence="5" id="KW-0326">Glycosidase</keyword>
<dbReference type="Pfam" id="PF00884">
    <property type="entry name" value="Sulfatase"/>
    <property type="match status" value="1"/>
</dbReference>
<evidence type="ECO:0000256" key="1">
    <source>
        <dbReference type="ARBA" id="ARBA00008779"/>
    </source>
</evidence>
<feature type="compositionally biased region" description="Basic residues" evidence="8">
    <location>
        <begin position="1008"/>
        <end position="1017"/>
    </location>
</feature>
<feature type="domain" description="Sulfatase N-terminal" evidence="10">
    <location>
        <begin position="56"/>
        <end position="385"/>
    </location>
</feature>
<reference evidence="13" key="1">
    <citation type="submission" date="2019-10" db="EMBL/GenBank/DDBJ databases">
        <title>Lacipirellula parvula gen. nov., sp. nov., representing a lineage of planctomycetes widespread in freshwater anoxic habitats, and description of the family Lacipirellulaceae.</title>
        <authorList>
            <person name="Dedysh S.N."/>
            <person name="Kulichevskaya I.S."/>
            <person name="Beletsky A.V."/>
            <person name="Rakitin A.L."/>
            <person name="Mardanov A.V."/>
            <person name="Ivanova A.A."/>
            <person name="Saltykova V.X."/>
            <person name="Rijpstra W.I.C."/>
            <person name="Sinninghe Damste J.S."/>
            <person name="Ravin N.V."/>
        </authorList>
    </citation>
    <scope>NUCLEOTIDE SEQUENCE [LARGE SCALE GENOMIC DNA]</scope>
    <source>
        <strain evidence="13">PX69</strain>
    </source>
</reference>
<sequence length="1028" mass="114210">MAASSLRQLDNRFSVPSKTPLGRWIAVCAAFVLSLLAHSRSVSAATASTPAPVERPNILFVFIDDAGFADFPHFKDGRARTPNIDQLSDEGLRFTQFYVNAPICSPSRTAFMTGQYPSRWGIMSYIAASQENARRGMRDWLDPAAPTLARMLKGVGYTTGHFGKWHLGGGRDVVAPPISDYGFDASLTQFEGMGDRIVPLLTNYDGKPPVKFPLGLDSEKLGHGNVRWVERAEETTAFVEPAIKFIKQAQAEGKPFYVNLWPNDVHTPLHPPKNLRGDGSKRELYLGVLEHMDAQLKPLFDLIRNDAKLRDNTIIIVASDNGFEPGAGSAGALRGSKGNLYEGGIREPFIIWGPGLVDEKAVGTTNDSTVISSVDVVASLLDIAQAKAPENVELDGEVLTDALLGLEKSQRTKPLYWVRPPDRPGQDGGNLPDLAIRSGNWKLLTEYDGSDPQLYDLASDPNEQRNVAEQQADAVSSLRGDLLQWYRTAVPVKKEEVDAPRQFTNPIFEGADPWVIQHDGKYIVCASEGNHAITLHISDDLTELGPKQVVWTAPETGPYSREIWAPELHFLDNRWYIYFAADDGDNKNHLSYVLESKDDDPLGPYEIRGPIYTGDDPEQKKNNNWAIDATVLEQDGKRYLIWSGWAADNDEQWLYIAPMKSPWEIGPRVQLCHNADHLWERVNEQADQRGLHEGPQILKRNGRTFIIYSTSSSWQPTYKLGLLELKKGGDPLNPQDWTKAPEPVFKGTEQTFGVGHASFVKSPDGKEDWIVFHAKLDRNDGWRRAVFVQPFTWGKDGRPNFGEPVNAGQLLDVPSGTPTSDPDRGAFSLPKFRSLRGWSYFGHHQMYRVDDGKLFLGVQPKAPVNTYRSGEKVVLNNREWRNLRASTTVRVVSGDRDAGILFRVQQPAVGFDAQEGYFAGIIPRSGRVILGATDGLHWRQIAEAKAEVKVDQDYRLEVVARGDQLVVNLDGKELIKAHDDAFARGSVGLRVVDTEAAFSDVTVEPLKPRAKASKQTRTRTAPQSVIPS</sequence>
<dbReference type="EMBL" id="AP021861">
    <property type="protein sequence ID" value="BBO33856.1"/>
    <property type="molecule type" value="Genomic_DNA"/>
</dbReference>
<feature type="domain" description="3-keto-alpha-glucoside-1,2-lyase/3-keto-2-hydroxy-glucal hydratase" evidence="11">
    <location>
        <begin position="834"/>
        <end position="1003"/>
    </location>
</feature>
<dbReference type="PANTHER" id="PTHR43817:SF1">
    <property type="entry name" value="HYDROLASE, FAMILY 43, PUTATIVE (AFU_ORTHOLOGUE AFUA_3G01660)-RELATED"/>
    <property type="match status" value="1"/>
</dbReference>
<dbReference type="Gene3D" id="2.115.10.20">
    <property type="entry name" value="Glycosyl hydrolase domain, family 43"/>
    <property type="match status" value="1"/>
</dbReference>
<organism evidence="12 13">
    <name type="scientific">Lacipirellula parvula</name>
    <dbReference type="NCBI Taxonomy" id="2650471"/>
    <lineage>
        <taxon>Bacteria</taxon>
        <taxon>Pseudomonadati</taxon>
        <taxon>Planctomycetota</taxon>
        <taxon>Planctomycetia</taxon>
        <taxon>Pirellulales</taxon>
        <taxon>Lacipirellulaceae</taxon>
        <taxon>Lacipirellula</taxon>
    </lineage>
</organism>
<evidence type="ECO:0000256" key="7">
    <source>
        <dbReference type="PIRSR" id="PIRSR606710-2"/>
    </source>
</evidence>
<evidence type="ECO:0000256" key="3">
    <source>
        <dbReference type="ARBA" id="ARBA00022729"/>
    </source>
</evidence>
<protein>
    <submittedName>
        <fullName evidence="12">Arylsulfatase</fullName>
        <ecNumber evidence="12">3.1.6.1</ecNumber>
    </submittedName>
</protein>
<comment type="similarity">
    <text evidence="1">Belongs to the sulfatase family.</text>
</comment>
<feature type="site" description="Important for catalytic activity, responsible for pKa modulation of the active site Glu and correct orientation of both the proton donor and substrate" evidence="7">
    <location>
        <position position="628"/>
    </location>
</feature>
<evidence type="ECO:0000256" key="9">
    <source>
        <dbReference type="SAM" id="SignalP"/>
    </source>
</evidence>
<dbReference type="EC" id="3.1.6.1" evidence="12"/>
<dbReference type="PROSITE" id="PS00523">
    <property type="entry name" value="SULFATASE_1"/>
    <property type="match status" value="1"/>
</dbReference>
<dbReference type="PANTHER" id="PTHR43817">
    <property type="entry name" value="GLYCOSYL HYDROLASE"/>
    <property type="match status" value="1"/>
</dbReference>
<dbReference type="SUPFAM" id="SSF53649">
    <property type="entry name" value="Alkaline phosphatase-like"/>
    <property type="match status" value="1"/>
</dbReference>
<dbReference type="AlphaFoldDB" id="A0A5K7XHU4"/>
<dbReference type="InterPro" id="IPR023296">
    <property type="entry name" value="Glyco_hydro_beta-prop_sf"/>
</dbReference>
<dbReference type="InterPro" id="IPR000917">
    <property type="entry name" value="Sulfatase_N"/>
</dbReference>
<evidence type="ECO:0000256" key="4">
    <source>
        <dbReference type="ARBA" id="ARBA00022801"/>
    </source>
</evidence>